<evidence type="ECO:0000313" key="3">
    <source>
        <dbReference type="Proteomes" id="UP000663828"/>
    </source>
</evidence>
<gene>
    <name evidence="1" type="ORF">EDS130_LOCUS44656</name>
    <name evidence="2" type="ORF">XAT740_LOCUS43652</name>
</gene>
<protein>
    <submittedName>
        <fullName evidence="1">Uncharacterized protein</fullName>
    </submittedName>
</protein>
<dbReference type="Proteomes" id="UP000663828">
    <property type="component" value="Unassembled WGS sequence"/>
</dbReference>
<dbReference type="AlphaFoldDB" id="A0A815VM94"/>
<evidence type="ECO:0000313" key="2">
    <source>
        <dbReference type="EMBL" id="CAF1561459.1"/>
    </source>
</evidence>
<reference evidence="1" key="1">
    <citation type="submission" date="2021-02" db="EMBL/GenBank/DDBJ databases">
        <authorList>
            <person name="Nowell W R."/>
        </authorList>
    </citation>
    <scope>NUCLEOTIDE SEQUENCE</scope>
</reference>
<dbReference type="EMBL" id="CAJNOJ010000896">
    <property type="protein sequence ID" value="CAF1532134.1"/>
    <property type="molecule type" value="Genomic_DNA"/>
</dbReference>
<proteinExistence type="predicted"/>
<keyword evidence="3" id="KW-1185">Reference proteome</keyword>
<organism evidence="1 4">
    <name type="scientific">Adineta ricciae</name>
    <name type="common">Rotifer</name>
    <dbReference type="NCBI Taxonomy" id="249248"/>
    <lineage>
        <taxon>Eukaryota</taxon>
        <taxon>Metazoa</taxon>
        <taxon>Spiralia</taxon>
        <taxon>Gnathifera</taxon>
        <taxon>Rotifera</taxon>
        <taxon>Eurotatoria</taxon>
        <taxon>Bdelloidea</taxon>
        <taxon>Adinetida</taxon>
        <taxon>Adinetidae</taxon>
        <taxon>Adineta</taxon>
    </lineage>
</organism>
<dbReference type="EMBL" id="CAJNOR010005413">
    <property type="protein sequence ID" value="CAF1561459.1"/>
    <property type="molecule type" value="Genomic_DNA"/>
</dbReference>
<evidence type="ECO:0000313" key="4">
    <source>
        <dbReference type="Proteomes" id="UP000663852"/>
    </source>
</evidence>
<name>A0A815VM94_ADIRI</name>
<dbReference type="Proteomes" id="UP000663852">
    <property type="component" value="Unassembled WGS sequence"/>
</dbReference>
<sequence length="147" mass="16441">MNLFCIFCPLSATWDGPLESSVGVIWLGEAAARVTKNRLKPGIHRVVYPKIAGIRLTMWYEVCTTTQLKSLSEEKQNEVMAGGNVVFDNLPESRAFLAQPGESKIRFLRRVEIASGLTISKAGLPRYELEQHNISYPPNPIHDSLNE</sequence>
<comment type="caution">
    <text evidence="1">The sequence shown here is derived from an EMBL/GenBank/DDBJ whole genome shotgun (WGS) entry which is preliminary data.</text>
</comment>
<accession>A0A815VM94</accession>
<evidence type="ECO:0000313" key="1">
    <source>
        <dbReference type="EMBL" id="CAF1532134.1"/>
    </source>
</evidence>